<name>A0AC61PLC8_9FIRM</name>
<evidence type="ECO:0000313" key="1">
    <source>
        <dbReference type="EMBL" id="SMC62733.1"/>
    </source>
</evidence>
<sequence length="294" mass="33058">MIRKGIALLLTLAAVMTLWGSALAEETKQEIKACEVLTNAFTLLEEGNPFIERYNRITGENVQARMKQGVPYFWGGRAESHLFAKEPDYIVQDAWQSSPAYYRAGVKYIYGFDCVGFVAWVWKQVYGTSMPKTGSLFNDREHQIRNKQTGEGPLWDGCAETLIPGDILVIDHDGRHIAIYAGTLRMYGYTAEEVPELADMLDMPLVIHCTTNAQVSDRFADLIANGLPKYKCATVTDGGVCVSLMVPDRNEVPGLVHQQNQDTRYYALPDGTWLTVLACDDVTDYCWLRYEKTT</sequence>
<organism evidence="1 2">
    <name type="scientific">Aristaeella lactis</name>
    <dbReference type="NCBI Taxonomy" id="3046383"/>
    <lineage>
        <taxon>Bacteria</taxon>
        <taxon>Bacillati</taxon>
        <taxon>Bacillota</taxon>
        <taxon>Clostridia</taxon>
        <taxon>Eubacteriales</taxon>
        <taxon>Aristaeellaceae</taxon>
        <taxon>Aristaeella</taxon>
    </lineage>
</organism>
<dbReference type="Proteomes" id="UP000192328">
    <property type="component" value="Unassembled WGS sequence"/>
</dbReference>
<protein>
    <submittedName>
        <fullName evidence="1">NlpC/P60 family protein</fullName>
    </submittedName>
</protein>
<dbReference type="EMBL" id="FWXZ01000003">
    <property type="protein sequence ID" value="SMC62733.1"/>
    <property type="molecule type" value="Genomic_DNA"/>
</dbReference>
<reference evidence="1" key="1">
    <citation type="submission" date="2017-04" db="EMBL/GenBank/DDBJ databases">
        <authorList>
            <person name="Varghese N."/>
            <person name="Submissions S."/>
        </authorList>
    </citation>
    <scope>NUCLEOTIDE SEQUENCE</scope>
    <source>
        <strain evidence="1">WTE2008</strain>
    </source>
</reference>
<proteinExistence type="predicted"/>
<accession>A0AC61PLC8</accession>
<gene>
    <name evidence="1" type="ORF">SAMN06297397_1641</name>
</gene>
<keyword evidence="2" id="KW-1185">Reference proteome</keyword>
<comment type="caution">
    <text evidence="1">The sequence shown here is derived from an EMBL/GenBank/DDBJ whole genome shotgun (WGS) entry which is preliminary data.</text>
</comment>
<evidence type="ECO:0000313" key="2">
    <source>
        <dbReference type="Proteomes" id="UP000192328"/>
    </source>
</evidence>